<dbReference type="Proteomes" id="UP000030661">
    <property type="component" value="Unassembled WGS sequence"/>
</dbReference>
<dbReference type="EMBL" id="DF820471">
    <property type="protein sequence ID" value="GAK59986.1"/>
    <property type="molecule type" value="Genomic_DNA"/>
</dbReference>
<gene>
    <name evidence="1" type="ORF">U27_06973</name>
</gene>
<dbReference type="eggNOG" id="ENOG502ZCMU">
    <property type="taxonomic scope" value="Bacteria"/>
</dbReference>
<accession>A0A081C5Y1</accession>
<organism evidence="1 2">
    <name type="scientific">Vecturithrix granuli</name>
    <dbReference type="NCBI Taxonomy" id="1499967"/>
    <lineage>
        <taxon>Bacteria</taxon>
        <taxon>Candidatus Moduliflexota</taxon>
        <taxon>Candidatus Vecturitrichia</taxon>
        <taxon>Candidatus Vecturitrichales</taxon>
        <taxon>Candidatus Vecturitrichaceae</taxon>
        <taxon>Candidatus Vecturithrix</taxon>
    </lineage>
</organism>
<keyword evidence="2" id="KW-1185">Reference proteome</keyword>
<evidence type="ECO:0000313" key="1">
    <source>
        <dbReference type="EMBL" id="GAK59986.1"/>
    </source>
</evidence>
<reference evidence="1 2" key="1">
    <citation type="journal article" date="2015" name="PeerJ">
        <title>First genomic representation of candidate bacterial phylum KSB3 points to enhanced environmental sensing as a trigger of wastewater bulking.</title>
        <authorList>
            <person name="Sekiguchi Y."/>
            <person name="Ohashi A."/>
            <person name="Parks D.H."/>
            <person name="Yamauchi T."/>
            <person name="Tyson G.W."/>
            <person name="Hugenholtz P."/>
        </authorList>
    </citation>
    <scope>NUCLEOTIDE SEQUENCE [LARGE SCALE GENOMIC DNA]</scope>
</reference>
<dbReference type="AlphaFoldDB" id="A0A081C5Y1"/>
<evidence type="ECO:0000313" key="2">
    <source>
        <dbReference type="Proteomes" id="UP000030661"/>
    </source>
</evidence>
<name>A0A081C5Y1_VECG1</name>
<proteinExistence type="predicted"/>
<protein>
    <submittedName>
        <fullName evidence="1">Uncharacterized protein</fullName>
    </submittedName>
</protein>
<sequence>MIFPGWVIANAIPYKYLAGLVTGQYALTGGVIRYATGTARGGQIVAHLLPAVSNMIPGLDFLPGVIANFQLHHLSGAVNVLGTQINSLSILNSFNSYQLMKLSSQVTSLSQATRNVLHFAAGTALLSGLSLAVSSIGFLVINKKLNTIDNNLKEIQKDVKAIREFLELSERAELRAALKDLLKVGEMHDINIRNKILSDRRQTLMKLNEKYKELFAHANTLETVAANEEYFALTALAYTRCTAELGMHDIARQEIEELATVWQEQAHRITNDLLLGQYPERFLASDFAEDVPISALVSWLDFANAEKKGYEWIDEFRKKIDEPWYKSRWQTFTTGGGLNRAIGVGLEKEKNIIIPTLQKFVARNNIFEGYISQYEMLATYKITPSELEQKIAQLPADCLVEGHYILQPEKAA</sequence>
<dbReference type="STRING" id="1499967.U27_06973"/>
<dbReference type="HOGENOM" id="CLU_632613_0_0_0"/>